<gene>
    <name evidence="18" type="ORF">WA026_005142</name>
</gene>
<dbReference type="InterPro" id="IPR006544">
    <property type="entry name" value="P-type_TPase_V"/>
</dbReference>
<feature type="transmembrane region" description="Helical" evidence="14">
    <location>
        <begin position="64"/>
        <end position="84"/>
    </location>
</feature>
<dbReference type="Pfam" id="PF13246">
    <property type="entry name" value="Cation_ATPase"/>
    <property type="match status" value="1"/>
</dbReference>
<evidence type="ECO:0000256" key="1">
    <source>
        <dbReference type="ARBA" id="ARBA00004107"/>
    </source>
</evidence>
<keyword evidence="12 14" id="KW-0472">Membrane</keyword>
<dbReference type="SUPFAM" id="SSF81660">
    <property type="entry name" value="Metal cation-transporting ATPase, ATP-binding domain N"/>
    <property type="match status" value="1"/>
</dbReference>
<dbReference type="SUPFAM" id="SSF56784">
    <property type="entry name" value="HAD-like"/>
    <property type="match status" value="1"/>
</dbReference>
<dbReference type="AlphaFoldDB" id="A0AAW1UX73"/>
<dbReference type="Pfam" id="PF00122">
    <property type="entry name" value="E1-E2_ATPase"/>
    <property type="match status" value="1"/>
</dbReference>
<dbReference type="NCBIfam" id="TIGR01657">
    <property type="entry name" value="P-ATPase-V"/>
    <property type="match status" value="1"/>
</dbReference>
<dbReference type="InterPro" id="IPR047819">
    <property type="entry name" value="P5A-ATPase_N"/>
</dbReference>
<dbReference type="Pfam" id="PF12409">
    <property type="entry name" value="P5-ATPase"/>
    <property type="match status" value="1"/>
</dbReference>
<evidence type="ECO:0000259" key="15">
    <source>
        <dbReference type="Pfam" id="PF00122"/>
    </source>
</evidence>
<dbReference type="FunFam" id="3.40.1110.10:FF:000026">
    <property type="entry name" value="Cation-transporting ATPase"/>
    <property type="match status" value="1"/>
</dbReference>
<keyword evidence="3" id="KW-0597">Phosphoprotein</keyword>
<comment type="catalytic activity">
    <reaction evidence="13 14">
        <text>ATP + H2O = ADP + phosphate + H(+)</text>
        <dbReference type="Rhea" id="RHEA:13065"/>
        <dbReference type="ChEBI" id="CHEBI:15377"/>
        <dbReference type="ChEBI" id="CHEBI:15378"/>
        <dbReference type="ChEBI" id="CHEBI:30616"/>
        <dbReference type="ChEBI" id="CHEBI:43474"/>
        <dbReference type="ChEBI" id="CHEBI:456216"/>
    </reaction>
</comment>
<dbReference type="InterPro" id="IPR059000">
    <property type="entry name" value="ATPase_P-type_domA"/>
</dbReference>
<dbReference type="Gene3D" id="3.40.1110.10">
    <property type="entry name" value="Calcium-transporting ATPase, cytoplasmic domain N"/>
    <property type="match status" value="1"/>
</dbReference>
<keyword evidence="9 14" id="KW-0460">Magnesium</keyword>
<dbReference type="GO" id="GO:0031902">
    <property type="term" value="C:late endosome membrane"/>
    <property type="evidence" value="ECO:0007669"/>
    <property type="project" value="UniProtKB-SubCell"/>
</dbReference>
<evidence type="ECO:0000256" key="3">
    <source>
        <dbReference type="ARBA" id="ARBA00022553"/>
    </source>
</evidence>
<keyword evidence="10 14" id="KW-1278">Translocase</keyword>
<dbReference type="InterPro" id="IPR004014">
    <property type="entry name" value="ATPase_P-typ_cation-transptr_N"/>
</dbReference>
<proteinExistence type="inferred from homology"/>
<dbReference type="InterPro" id="IPR001757">
    <property type="entry name" value="P_typ_ATPase"/>
</dbReference>
<comment type="caution">
    <text evidence="18">The sequence shown here is derived from an EMBL/GenBank/DDBJ whole genome shotgun (WGS) entry which is preliminary data.</text>
</comment>
<evidence type="ECO:0000313" key="19">
    <source>
        <dbReference type="Proteomes" id="UP001431783"/>
    </source>
</evidence>
<feature type="transmembrane region" description="Helical" evidence="14">
    <location>
        <begin position="489"/>
        <end position="507"/>
    </location>
</feature>
<dbReference type="SUPFAM" id="SSF81653">
    <property type="entry name" value="Calcium ATPase, transduction domain A"/>
    <property type="match status" value="1"/>
</dbReference>
<evidence type="ECO:0000256" key="9">
    <source>
        <dbReference type="ARBA" id="ARBA00022842"/>
    </source>
</evidence>
<dbReference type="PANTHER" id="PTHR45630:SF8">
    <property type="entry name" value="CATION-TRANSPORTING ATPASE"/>
    <property type="match status" value="1"/>
</dbReference>
<dbReference type="GO" id="GO:0006874">
    <property type="term" value="P:intracellular calcium ion homeostasis"/>
    <property type="evidence" value="ECO:0007669"/>
    <property type="project" value="TreeGrafter"/>
</dbReference>
<dbReference type="Gene3D" id="1.20.1110.10">
    <property type="entry name" value="Calcium-transporting ATPase, transmembrane domain"/>
    <property type="match status" value="1"/>
</dbReference>
<dbReference type="PRINTS" id="PR00119">
    <property type="entry name" value="CATATPASE"/>
</dbReference>
<evidence type="ECO:0000259" key="16">
    <source>
        <dbReference type="Pfam" id="PF00690"/>
    </source>
</evidence>
<keyword evidence="19" id="KW-1185">Reference proteome</keyword>
<dbReference type="GO" id="GO:0140358">
    <property type="term" value="F:P-type transmembrane transporter activity"/>
    <property type="evidence" value="ECO:0007669"/>
    <property type="project" value="InterPro"/>
</dbReference>
<dbReference type="EC" id="7.2.2.-" evidence="14"/>
<dbReference type="GO" id="GO:0019829">
    <property type="term" value="F:ATPase-coupled monoatomic cation transmembrane transporter activity"/>
    <property type="evidence" value="ECO:0007669"/>
    <property type="project" value="UniProtKB-UniRule"/>
</dbReference>
<feature type="domain" description="P-type ATPase A" evidence="15">
    <location>
        <begin position="327"/>
        <end position="435"/>
    </location>
</feature>
<dbReference type="InterPro" id="IPR023299">
    <property type="entry name" value="ATPase_P-typ_cyto_dom_N"/>
</dbReference>
<dbReference type="GO" id="GO:0005524">
    <property type="term" value="F:ATP binding"/>
    <property type="evidence" value="ECO:0007669"/>
    <property type="project" value="UniProtKB-UniRule"/>
</dbReference>
<evidence type="ECO:0000256" key="2">
    <source>
        <dbReference type="ARBA" id="ARBA00006000"/>
    </source>
</evidence>
<evidence type="ECO:0000313" key="18">
    <source>
        <dbReference type="EMBL" id="KAK9884189.1"/>
    </source>
</evidence>
<evidence type="ECO:0000256" key="12">
    <source>
        <dbReference type="ARBA" id="ARBA00023136"/>
    </source>
</evidence>
<dbReference type="PRINTS" id="PR00121">
    <property type="entry name" value="NAKATPASE"/>
</dbReference>
<dbReference type="Pfam" id="PF00690">
    <property type="entry name" value="Cation_ATPase_N"/>
    <property type="match status" value="1"/>
</dbReference>
<feature type="transmembrane region" description="Helical" evidence="14">
    <location>
        <begin position="452"/>
        <end position="469"/>
    </location>
</feature>
<dbReference type="NCBIfam" id="TIGR01494">
    <property type="entry name" value="ATPase_P-type"/>
    <property type="match status" value="1"/>
</dbReference>
<dbReference type="InterPro" id="IPR008250">
    <property type="entry name" value="ATPase_P-typ_transduc_dom_A_sf"/>
</dbReference>
<reference evidence="18 19" key="1">
    <citation type="submission" date="2023-03" db="EMBL/GenBank/DDBJ databases">
        <title>Genome insight into feeding habits of ladybird beetles.</title>
        <authorList>
            <person name="Li H.-S."/>
            <person name="Huang Y.-H."/>
            <person name="Pang H."/>
        </authorList>
    </citation>
    <scope>NUCLEOTIDE SEQUENCE [LARGE SCALE GENOMIC DNA]</scope>
    <source>
        <strain evidence="18">SYSU_2023b</strain>
        <tissue evidence="18">Whole body</tissue>
    </source>
</reference>
<evidence type="ECO:0000256" key="13">
    <source>
        <dbReference type="ARBA" id="ARBA00049360"/>
    </source>
</evidence>
<dbReference type="PANTHER" id="PTHR45630">
    <property type="entry name" value="CATION-TRANSPORTING ATPASE-RELATED"/>
    <property type="match status" value="1"/>
</dbReference>
<dbReference type="SUPFAM" id="SSF81665">
    <property type="entry name" value="Calcium ATPase, transmembrane domain M"/>
    <property type="match status" value="1"/>
</dbReference>
<dbReference type="GO" id="GO:0046872">
    <property type="term" value="F:metal ion binding"/>
    <property type="evidence" value="ECO:0007669"/>
    <property type="project" value="UniProtKB-UniRule"/>
</dbReference>
<feature type="transmembrane region" description="Helical" evidence="14">
    <location>
        <begin position="243"/>
        <end position="262"/>
    </location>
</feature>
<evidence type="ECO:0000256" key="10">
    <source>
        <dbReference type="ARBA" id="ARBA00022967"/>
    </source>
</evidence>
<dbReference type="InterPro" id="IPR023298">
    <property type="entry name" value="ATPase_P-typ_TM_dom_sf"/>
</dbReference>
<dbReference type="Proteomes" id="UP001431783">
    <property type="component" value="Unassembled WGS sequence"/>
</dbReference>
<dbReference type="Gene3D" id="3.40.50.1000">
    <property type="entry name" value="HAD superfamily/HAD-like"/>
    <property type="match status" value="1"/>
</dbReference>
<evidence type="ECO:0000256" key="5">
    <source>
        <dbReference type="ARBA" id="ARBA00022723"/>
    </source>
</evidence>
<dbReference type="GO" id="GO:0016887">
    <property type="term" value="F:ATP hydrolysis activity"/>
    <property type="evidence" value="ECO:0007669"/>
    <property type="project" value="InterPro"/>
</dbReference>
<keyword evidence="6 14" id="KW-0547">Nucleotide-binding</keyword>
<evidence type="ECO:0000256" key="7">
    <source>
        <dbReference type="ARBA" id="ARBA00022753"/>
    </source>
</evidence>
<comment type="similarity">
    <text evidence="2 14">Belongs to the cation transport ATPase (P-type) (TC 3.A.3) family. Type V subfamily.</text>
</comment>
<keyword evidence="5 14" id="KW-0479">Metal-binding</keyword>
<evidence type="ECO:0000256" key="14">
    <source>
        <dbReference type="RuleBase" id="RU362082"/>
    </source>
</evidence>
<feature type="domain" description="Cation-transporting P-type ATPase N-terminal" evidence="16">
    <location>
        <begin position="212"/>
        <end position="263"/>
    </location>
</feature>
<feature type="transmembrane region" description="Helical" evidence="14">
    <location>
        <begin position="268"/>
        <end position="288"/>
    </location>
</feature>
<evidence type="ECO:0000256" key="8">
    <source>
        <dbReference type="ARBA" id="ARBA00022840"/>
    </source>
</evidence>
<comment type="caution">
    <text evidence="14">Lacks conserved residue(s) required for the propagation of feature annotation.</text>
</comment>
<name>A0AAW1UX73_9CUCU</name>
<keyword evidence="8 14" id="KW-0067">ATP-binding</keyword>
<dbReference type="GO" id="GO:0015203">
    <property type="term" value="F:polyamine transmembrane transporter activity"/>
    <property type="evidence" value="ECO:0007669"/>
    <property type="project" value="TreeGrafter"/>
</dbReference>
<dbReference type="Gene3D" id="2.70.150.10">
    <property type="entry name" value="Calcium-transporting ATPase, cytoplasmic transduction domain A"/>
    <property type="match status" value="1"/>
</dbReference>
<evidence type="ECO:0000259" key="17">
    <source>
        <dbReference type="Pfam" id="PF12409"/>
    </source>
</evidence>
<dbReference type="InterPro" id="IPR023214">
    <property type="entry name" value="HAD_sf"/>
</dbReference>
<dbReference type="FunFam" id="1.20.1110.10:FF:000023">
    <property type="entry name" value="Cation-transporting ATPase"/>
    <property type="match status" value="1"/>
</dbReference>
<accession>A0AAW1UX73</accession>
<comment type="subcellular location">
    <subcellularLocation>
        <location evidence="1">Late endosome membrane</location>
        <topology evidence="1">Multi-pass membrane protein</topology>
    </subcellularLocation>
    <subcellularLocation>
        <location evidence="14">Membrane</location>
        <topology evidence="14">Multi-pass membrane protein</topology>
    </subcellularLocation>
</comment>
<evidence type="ECO:0000256" key="11">
    <source>
        <dbReference type="ARBA" id="ARBA00022989"/>
    </source>
</evidence>
<dbReference type="InterPro" id="IPR018303">
    <property type="entry name" value="ATPase_P-typ_P_site"/>
</dbReference>
<sequence>MAFFKRLFRKNSFRQRNSDKIVQEQHAELLTATGMSSAKQMLINEGEDDEMEITGYKTDKLKAFITYIFIILTCGFIRLVFHWVPHWHVYATSKMCPVTDAQVILITEVFNGKHNIHYVKPLKRLRSDNIVNMRNSGNVEGGSTTVDPQLIEDLTQTQPSLSIHYGNGTFRDMDKLIMFNCKKVTYMWIPETSKFEKLRGLDAGVSSHTFHEDQGLSNAEAFMRRVVYGLNRIHIQESSIAKLLFLEVLNPFYIFQLLSFILWFLDNYYYYAGAIMIISAFGICMTVIQTKKNERNLRATVHSSDVCKVIRKNYRTDASAQDVTHIEETISTEFLVPGDILEIPAHGCVMHCDALLLTGNCILNESMLTGESVPVTKTALPNIKDVVYDTKEHAKHTLFCGTQVIQTRYIGNEKVLAVVVSTGFSTAKGSLVRSILYPPPVDFKFETDSYKFVGVMACLATVGFIYTVITKLMRDVPVLDLVVEALDLITIVIPPALPAAMTVGCFYSQIRLKKAQIFCISPRSINVAGSVNCVCFDKTGTLTEDGLDLLCVVPAESKKFGNPITEVNTMPYNNLFFGLVSCHSLTIIDKNIVGDPLDLKMFESTKWLMEEPEVADNNKFDLICPTVMKPPNNRGSSENLEDQLQIGIIREFPFSSSLQRMGVVIRKLGAPKFEYYCKGSPEMLLNFIDKKSLPNDFHEILENYTQDGCRVIAIAHTAVKMSYAKIQKVQRDVLEKDLTFLGLIVLENRLKPETTPCIEALNDANIRIVMVTGDNILTALSVARDCSIVKPGESVITVNCDNSSPPLLYYTLNNFKPKIQQNSNSLMSNSASVISLDTVESQIQNSDLYEYVISKTRECVEQLQICHDRKGVGSDQGTLS</sequence>
<keyword evidence="7" id="KW-0967">Endosome</keyword>
<evidence type="ECO:0000256" key="4">
    <source>
        <dbReference type="ARBA" id="ARBA00022692"/>
    </source>
</evidence>
<keyword evidence="11 14" id="KW-1133">Transmembrane helix</keyword>
<feature type="domain" description="P5B-type ATPase N-terminal" evidence="17">
    <location>
        <begin position="47"/>
        <end position="188"/>
    </location>
</feature>
<dbReference type="PROSITE" id="PS00154">
    <property type="entry name" value="ATPASE_E1_E2"/>
    <property type="match status" value="1"/>
</dbReference>
<organism evidence="18 19">
    <name type="scientific">Henosepilachna vigintioctopunctata</name>
    <dbReference type="NCBI Taxonomy" id="420089"/>
    <lineage>
        <taxon>Eukaryota</taxon>
        <taxon>Metazoa</taxon>
        <taxon>Ecdysozoa</taxon>
        <taxon>Arthropoda</taxon>
        <taxon>Hexapoda</taxon>
        <taxon>Insecta</taxon>
        <taxon>Pterygota</taxon>
        <taxon>Neoptera</taxon>
        <taxon>Endopterygota</taxon>
        <taxon>Coleoptera</taxon>
        <taxon>Polyphaga</taxon>
        <taxon>Cucujiformia</taxon>
        <taxon>Coccinelloidea</taxon>
        <taxon>Coccinellidae</taxon>
        <taxon>Epilachninae</taxon>
        <taxon>Epilachnini</taxon>
        <taxon>Henosepilachna</taxon>
    </lineage>
</organism>
<dbReference type="InterPro" id="IPR036412">
    <property type="entry name" value="HAD-like_sf"/>
</dbReference>
<keyword evidence="4 14" id="KW-0812">Transmembrane</keyword>
<dbReference type="EMBL" id="JARQZJ010000092">
    <property type="protein sequence ID" value="KAK9884189.1"/>
    <property type="molecule type" value="Genomic_DNA"/>
</dbReference>
<protein>
    <recommendedName>
        <fullName evidence="14">Cation-transporting ATPase</fullName>
        <ecNumber evidence="14">7.2.2.-</ecNumber>
    </recommendedName>
</protein>
<evidence type="ECO:0000256" key="6">
    <source>
        <dbReference type="ARBA" id="ARBA00022741"/>
    </source>
</evidence>